<feature type="active site" description="Nucleophile" evidence="4 5">
    <location>
        <position position="52"/>
    </location>
</feature>
<dbReference type="InterPro" id="IPR020103">
    <property type="entry name" value="PsdUridine_synth_cat_dom_sf"/>
</dbReference>
<comment type="catalytic activity">
    <reaction evidence="4 7">
        <text>uridine(38/39/40) in tRNA = pseudouridine(38/39/40) in tRNA</text>
        <dbReference type="Rhea" id="RHEA:22376"/>
        <dbReference type="Rhea" id="RHEA-COMP:10085"/>
        <dbReference type="Rhea" id="RHEA-COMP:10087"/>
        <dbReference type="ChEBI" id="CHEBI:65314"/>
        <dbReference type="ChEBI" id="CHEBI:65315"/>
        <dbReference type="EC" id="5.4.99.12"/>
    </reaction>
</comment>
<name>R7ZNE7_9BACT</name>
<dbReference type="InterPro" id="IPR001406">
    <property type="entry name" value="PsdUridine_synth_TruA"/>
</dbReference>
<evidence type="ECO:0000256" key="3">
    <source>
        <dbReference type="ARBA" id="ARBA00023235"/>
    </source>
</evidence>
<dbReference type="PIRSF" id="PIRSF001430">
    <property type="entry name" value="tRNA_psdUrid_synth"/>
    <property type="match status" value="1"/>
</dbReference>
<dbReference type="PATRIC" id="fig|1288963.3.peg.3981"/>
<dbReference type="GO" id="GO:0003723">
    <property type="term" value="F:RNA binding"/>
    <property type="evidence" value="ECO:0007669"/>
    <property type="project" value="InterPro"/>
</dbReference>
<dbReference type="CDD" id="cd02570">
    <property type="entry name" value="PseudoU_synth_EcTruA"/>
    <property type="match status" value="1"/>
</dbReference>
<feature type="binding site" evidence="4 6">
    <location>
        <position position="110"/>
    </location>
    <ligand>
        <name>substrate</name>
    </ligand>
</feature>
<comment type="caution">
    <text evidence="9">The sequence shown here is derived from an EMBL/GenBank/DDBJ whole genome shotgun (WGS) entry which is preliminary data.</text>
</comment>
<keyword evidence="2 4" id="KW-0819">tRNA processing</keyword>
<feature type="domain" description="Pseudouridine synthase I TruA alpha/beta" evidence="8">
    <location>
        <begin position="9"/>
        <end position="104"/>
    </location>
</feature>
<evidence type="ECO:0000313" key="9">
    <source>
        <dbReference type="EMBL" id="EON75587.1"/>
    </source>
</evidence>
<dbReference type="Gene3D" id="3.30.70.660">
    <property type="entry name" value="Pseudouridine synthase I, catalytic domain, C-terminal subdomain"/>
    <property type="match status" value="1"/>
</dbReference>
<comment type="caution">
    <text evidence="4">Lacks conserved residue(s) required for the propagation of feature annotation.</text>
</comment>
<gene>
    <name evidence="4" type="primary">truA</name>
    <name evidence="9" type="ORF">ADIS_3990</name>
</gene>
<evidence type="ECO:0000256" key="7">
    <source>
        <dbReference type="RuleBase" id="RU003792"/>
    </source>
</evidence>
<dbReference type="InterPro" id="IPR020094">
    <property type="entry name" value="TruA/RsuA/RluB/E/F_N"/>
</dbReference>
<dbReference type="FunFam" id="3.30.70.580:FF:000001">
    <property type="entry name" value="tRNA pseudouridine synthase A"/>
    <property type="match status" value="1"/>
</dbReference>
<evidence type="ECO:0000256" key="1">
    <source>
        <dbReference type="ARBA" id="ARBA00009375"/>
    </source>
</evidence>
<sequence length="248" mass="28400">MKRYFLEVAYKGTNYHGWQIQENAGSVQDTLQRALSKILRRPIQVMGSGRTDTGVHALQQFAHFDIDELGASSDFLKRVNAVLPSDIGILDVREVAPDAHARFDATWRSYRYVIGLRKDPFEDGLVWRCFYELDVPQMNEAANLLLRFDDFESFSRVKTEATHFRCKIKSAKWEQKPNHLIFHITANRFLRGMVRAIVGTLVLVGRGRMTLEEFEGIIKAKRRVEAGSSAPPQGLFLSEVLYPVHIFV</sequence>
<evidence type="ECO:0000313" key="10">
    <source>
        <dbReference type="Proteomes" id="UP000013909"/>
    </source>
</evidence>
<dbReference type="PANTHER" id="PTHR11142">
    <property type="entry name" value="PSEUDOURIDYLATE SYNTHASE"/>
    <property type="match status" value="1"/>
</dbReference>
<dbReference type="AlphaFoldDB" id="R7ZNE7"/>
<comment type="similarity">
    <text evidence="1 4 7">Belongs to the tRNA pseudouridine synthase TruA family.</text>
</comment>
<dbReference type="EC" id="5.4.99.12" evidence="4"/>
<protein>
    <recommendedName>
        <fullName evidence="4">tRNA pseudouridine synthase A</fullName>
        <ecNumber evidence="4">5.4.99.12</ecNumber>
    </recommendedName>
    <alternativeName>
        <fullName evidence="4">tRNA pseudouridine(38-40) synthase</fullName>
    </alternativeName>
    <alternativeName>
        <fullName evidence="4">tRNA pseudouridylate synthase I</fullName>
    </alternativeName>
    <alternativeName>
        <fullName evidence="4">tRNA-uridine isomerase I</fullName>
    </alternativeName>
</protein>
<evidence type="ECO:0000256" key="6">
    <source>
        <dbReference type="PIRSR" id="PIRSR001430-2"/>
    </source>
</evidence>
<dbReference type="OrthoDB" id="9811823at2"/>
<accession>R7ZNE7</accession>
<comment type="function">
    <text evidence="4">Formation of pseudouridine at positions 38, 39 and 40 in the anticodon stem and loop of transfer RNAs.</text>
</comment>
<dbReference type="NCBIfam" id="TIGR00071">
    <property type="entry name" value="hisT_truA"/>
    <property type="match status" value="1"/>
</dbReference>
<dbReference type="InterPro" id="IPR020095">
    <property type="entry name" value="PsdUridine_synth_TruA_C"/>
</dbReference>
<feature type="domain" description="Pseudouridine synthase I TruA alpha/beta" evidence="8">
    <location>
        <begin position="149"/>
        <end position="243"/>
    </location>
</feature>
<dbReference type="Pfam" id="PF01416">
    <property type="entry name" value="PseudoU_synth_1"/>
    <property type="match status" value="2"/>
</dbReference>
<dbReference type="EMBL" id="AQHR01000104">
    <property type="protein sequence ID" value="EON75587.1"/>
    <property type="molecule type" value="Genomic_DNA"/>
</dbReference>
<keyword evidence="10" id="KW-1185">Reference proteome</keyword>
<proteinExistence type="inferred from homology"/>
<dbReference type="GO" id="GO:0160147">
    <property type="term" value="F:tRNA pseudouridine(38-40) synthase activity"/>
    <property type="evidence" value="ECO:0007669"/>
    <property type="project" value="UniProtKB-EC"/>
</dbReference>
<dbReference type="GO" id="GO:0031119">
    <property type="term" value="P:tRNA pseudouridine synthesis"/>
    <property type="evidence" value="ECO:0007669"/>
    <property type="project" value="UniProtKB-UniRule"/>
</dbReference>
<dbReference type="Gene3D" id="3.30.70.580">
    <property type="entry name" value="Pseudouridine synthase I, catalytic domain, N-terminal subdomain"/>
    <property type="match status" value="1"/>
</dbReference>
<dbReference type="HAMAP" id="MF_00171">
    <property type="entry name" value="TruA"/>
    <property type="match status" value="1"/>
</dbReference>
<dbReference type="SUPFAM" id="SSF55120">
    <property type="entry name" value="Pseudouridine synthase"/>
    <property type="match status" value="1"/>
</dbReference>
<organism evidence="9 10">
    <name type="scientific">Lunatimonas lonarensis</name>
    <dbReference type="NCBI Taxonomy" id="1232681"/>
    <lineage>
        <taxon>Bacteria</taxon>
        <taxon>Pseudomonadati</taxon>
        <taxon>Bacteroidota</taxon>
        <taxon>Cytophagia</taxon>
        <taxon>Cytophagales</taxon>
        <taxon>Cyclobacteriaceae</taxon>
    </lineage>
</organism>
<dbReference type="Proteomes" id="UP000013909">
    <property type="component" value="Unassembled WGS sequence"/>
</dbReference>
<dbReference type="InterPro" id="IPR020097">
    <property type="entry name" value="PsdUridine_synth_TruA_a/b_dom"/>
</dbReference>
<dbReference type="GO" id="GO:0016829">
    <property type="term" value="F:lyase activity"/>
    <property type="evidence" value="ECO:0007669"/>
    <property type="project" value="UniProtKB-KW"/>
</dbReference>
<evidence type="ECO:0000256" key="2">
    <source>
        <dbReference type="ARBA" id="ARBA00022694"/>
    </source>
</evidence>
<keyword evidence="3 4" id="KW-0413">Isomerase</keyword>
<reference evidence="9 10" key="1">
    <citation type="submission" date="2013-02" db="EMBL/GenBank/DDBJ databases">
        <title>A novel strain isolated from Lonar lake, Maharashtra, India.</title>
        <authorList>
            <person name="Singh A."/>
        </authorList>
    </citation>
    <scope>NUCLEOTIDE SEQUENCE [LARGE SCALE GENOMIC DNA]</scope>
    <source>
        <strain evidence="9 10">AK24</strain>
    </source>
</reference>
<evidence type="ECO:0000259" key="8">
    <source>
        <dbReference type="Pfam" id="PF01416"/>
    </source>
</evidence>
<evidence type="ECO:0000256" key="5">
    <source>
        <dbReference type="PIRSR" id="PIRSR001430-1"/>
    </source>
</evidence>
<evidence type="ECO:0000256" key="4">
    <source>
        <dbReference type="HAMAP-Rule" id="MF_00171"/>
    </source>
</evidence>
<dbReference type="PANTHER" id="PTHR11142:SF0">
    <property type="entry name" value="TRNA PSEUDOURIDINE SYNTHASE-LIKE 1"/>
    <property type="match status" value="1"/>
</dbReference>
<dbReference type="STRING" id="1232681.ADIS_3990"/>
<dbReference type="RefSeq" id="WP_010856117.1">
    <property type="nucleotide sequence ID" value="NZ_AQHR01000104.1"/>
</dbReference>
<comment type="subunit">
    <text evidence="4">Homodimer.</text>
</comment>
<keyword evidence="9" id="KW-0456">Lyase</keyword>